<accession>A0A8J2SEC0</accession>
<feature type="compositionally biased region" description="Pro residues" evidence="1">
    <location>
        <begin position="60"/>
        <end position="116"/>
    </location>
</feature>
<protein>
    <recommendedName>
        <fullName evidence="4">Peroxin/Ferlin domain-containing protein</fullName>
    </recommendedName>
</protein>
<evidence type="ECO:0000313" key="2">
    <source>
        <dbReference type="EMBL" id="CAH0366089.1"/>
    </source>
</evidence>
<dbReference type="AlphaFoldDB" id="A0A8J2SEC0"/>
<reference evidence="2" key="1">
    <citation type="submission" date="2021-11" db="EMBL/GenBank/DDBJ databases">
        <authorList>
            <consortium name="Genoscope - CEA"/>
            <person name="William W."/>
        </authorList>
    </citation>
    <scope>NUCLEOTIDE SEQUENCE</scope>
</reference>
<gene>
    <name evidence="2" type="ORF">PECAL_1P25620</name>
</gene>
<organism evidence="2 3">
    <name type="scientific">Pelagomonas calceolata</name>
    <dbReference type="NCBI Taxonomy" id="35677"/>
    <lineage>
        <taxon>Eukaryota</taxon>
        <taxon>Sar</taxon>
        <taxon>Stramenopiles</taxon>
        <taxon>Ochrophyta</taxon>
        <taxon>Pelagophyceae</taxon>
        <taxon>Pelagomonadales</taxon>
        <taxon>Pelagomonadaceae</taxon>
        <taxon>Pelagomonas</taxon>
    </lineage>
</organism>
<evidence type="ECO:0000313" key="3">
    <source>
        <dbReference type="Proteomes" id="UP000789595"/>
    </source>
</evidence>
<evidence type="ECO:0008006" key="4">
    <source>
        <dbReference type="Google" id="ProtNLM"/>
    </source>
</evidence>
<sequence>MSTSDADAARLAQLLNSDSDSDTAGEGNTDADVLRTSELLNRPSDAAEDDDEDELDHKPAPPAPQPSVPEPPAPELPAPTPPAPEPASTPAPAPPAPPPAPEPSSTPAAAPSPPATQQPRRASSRVLDQISSKLAELKGDAPPVDDETTARRFCERTAKAFDEDRTPELAIECVWENQSRDDQSLTNLASAARATLTRHAIERRPPGPWGRAEAPRAGIIRRLQPLRRRPFEGRLAPLFAESGPPDVDGLPDLSWRWLSPWQVDGRVHGTDRGVSDIEEVGAPDAWLYAPKWPSDDMTGYSYDENDSRVRCRRWVRPRERQTCQSLVKQLLAKRPATRVAALLREAKSPEVDLAMLAASLVEVPVVAAPRPPPEPEQKHARGVTVDYVWENQRWIRGWAPCVGLRKAPFDGASRPALAALFKRHGGPPPLEAELAPEESGLPLDDLNGRASTWRWLGPWVLDSTSFGAERVSSDGSGEGGWIYRFDWSRDGLGYSSAMTKRTFVRCRRWVRPREPADVASPSPPVEEDVVPAAGDKLNFFS</sequence>
<proteinExistence type="predicted"/>
<dbReference type="Proteomes" id="UP000789595">
    <property type="component" value="Unassembled WGS sequence"/>
</dbReference>
<evidence type="ECO:0000256" key="1">
    <source>
        <dbReference type="SAM" id="MobiDB-lite"/>
    </source>
</evidence>
<keyword evidence="3" id="KW-1185">Reference proteome</keyword>
<dbReference type="OrthoDB" id="10646077at2759"/>
<feature type="region of interest" description="Disordered" evidence="1">
    <location>
        <begin position="1"/>
        <end position="151"/>
    </location>
</feature>
<comment type="caution">
    <text evidence="2">The sequence shown here is derived from an EMBL/GenBank/DDBJ whole genome shotgun (WGS) entry which is preliminary data.</text>
</comment>
<dbReference type="EMBL" id="CAKKNE010000001">
    <property type="protein sequence ID" value="CAH0366089.1"/>
    <property type="molecule type" value="Genomic_DNA"/>
</dbReference>
<name>A0A8J2SEC0_9STRA</name>